<reference evidence="1 2" key="1">
    <citation type="journal article" date="2015" name="Int. J. Syst. Evol. Microbiol.">
        <title>Youhaiella tibetensis gen. nov., sp. nov., isolated from subsurface sediment.</title>
        <authorList>
            <person name="Wang Y.X."/>
            <person name="Huang F.Q."/>
            <person name="Nogi Y."/>
            <person name="Pang S.J."/>
            <person name="Wang P.K."/>
            <person name="Lv J."/>
        </authorList>
    </citation>
    <scope>NUCLEOTIDE SEQUENCE [LARGE SCALE GENOMIC DNA]</scope>
    <source>
        <strain evidence="2">fig4</strain>
    </source>
</reference>
<dbReference type="OrthoDB" id="5196042at2"/>
<keyword evidence="1" id="KW-0560">Oxidoreductase</keyword>
<accession>A0A5B9DKK9</accession>
<sequence length="130" mass="14361">MAALSKKLRSLDGGRVAFWCPGCREAHQITVVDAPSRQGPVWGYNGNPDAPTFTPSVLVRGVRIEGGDEELDRILDTCKLPEDRERMLADKRINTVCHSFVTDGRIQFLGDCTHALAGQTVDLPEHWEAC</sequence>
<dbReference type="RefSeq" id="WP_147654802.1">
    <property type="nucleotide sequence ID" value="NZ_BMFM01000001.1"/>
</dbReference>
<dbReference type="AlphaFoldDB" id="A0A5B9DKK9"/>
<name>A0A5B9DKK9_9HYPH</name>
<evidence type="ECO:0000313" key="2">
    <source>
        <dbReference type="Proteomes" id="UP000321062"/>
    </source>
</evidence>
<dbReference type="EMBL" id="CP041690">
    <property type="protein sequence ID" value="QEE18908.1"/>
    <property type="molecule type" value="Genomic_DNA"/>
</dbReference>
<proteinExistence type="predicted"/>
<dbReference type="GO" id="GO:0004497">
    <property type="term" value="F:monooxygenase activity"/>
    <property type="evidence" value="ECO:0007669"/>
    <property type="project" value="UniProtKB-KW"/>
</dbReference>
<dbReference type="Pfam" id="PF20137">
    <property type="entry name" value="BubE"/>
    <property type="match status" value="1"/>
</dbReference>
<dbReference type="InterPro" id="IPR045384">
    <property type="entry name" value="DUF6527"/>
</dbReference>
<dbReference type="Proteomes" id="UP000321062">
    <property type="component" value="Chromosome"/>
</dbReference>
<keyword evidence="2" id="KW-1185">Reference proteome</keyword>
<gene>
    <name evidence="1" type="ORF">FNA67_01380</name>
</gene>
<dbReference type="KEGG" id="yti:FNA67_01380"/>
<organism evidence="1 2">
    <name type="scientific">Paradevosia tibetensis</name>
    <dbReference type="NCBI Taxonomy" id="1447062"/>
    <lineage>
        <taxon>Bacteria</taxon>
        <taxon>Pseudomonadati</taxon>
        <taxon>Pseudomonadota</taxon>
        <taxon>Alphaproteobacteria</taxon>
        <taxon>Hyphomicrobiales</taxon>
        <taxon>Devosiaceae</taxon>
        <taxon>Paradevosia</taxon>
    </lineage>
</organism>
<evidence type="ECO:0000313" key="1">
    <source>
        <dbReference type="EMBL" id="QEE18908.1"/>
    </source>
</evidence>
<keyword evidence="1" id="KW-0503">Monooxygenase</keyword>
<protein>
    <submittedName>
        <fullName evidence="1">Ammonia monooxygenase</fullName>
    </submittedName>
</protein>